<feature type="transmembrane region" description="Helical" evidence="1">
    <location>
        <begin position="273"/>
        <end position="291"/>
    </location>
</feature>
<reference evidence="3 4" key="1">
    <citation type="submission" date="2020-04" db="EMBL/GenBank/DDBJ databases">
        <title>Perkinsus chesapeaki whole genome sequence.</title>
        <authorList>
            <person name="Bogema D.R."/>
        </authorList>
    </citation>
    <scope>NUCLEOTIDE SEQUENCE [LARGE SCALE GENOMIC DNA]</scope>
    <source>
        <strain evidence="3">ATCC PRA-425</strain>
    </source>
</reference>
<feature type="transmembrane region" description="Helical" evidence="1">
    <location>
        <begin position="247"/>
        <end position="266"/>
    </location>
</feature>
<sequence length="611" mass="69091">MSDATHLGFVDPAVFGAQNSWENFTVPNAKSGIALTILGVLLTLNLCVTHYIMKSKRFLKGFDPVSSIEMGEAGDTKNKNRGENGGDTFDEVPISAARRPRYPAIDFFRGQLILFVVTFHILWGFEEFKVLPTPPSRYGFNQPVSTYLCFAAFYVVSFCWFYLANIMNQYLCYIVYPLVTLTCIYMMYWESEVSGVCLLMVCVGVSLGIVHEDRIKWRNFFIRAIKLGIAAGVISAVTYIFMPSSPVYFGAIHCIWLNSNLSMIFIRTPRLALIGYFFIQFYTMEIGVFPLEVPMNRPTVDVIPWFHNLGYCLLGIWLHSIGFHKVEVVELIPGKRMDLEDIALTFFGRHISGVCLIMLCIGMSQAISHQNGIIWRSVLRRAFKLGSVACTLTVLTYILSPDEFIYFGAIHCILVNSLLSIAFLRVPWVALLGFVLIQGYTMKYGSAPWEVPQNIPTLDVIPWFHNFGYCLLGIWLHSIGVHKMEAISLPRRRILFEETVMTTFGRHVMFTYISRAHADYSPECDNRFKLSYPPPERMLTKVQLQSLPAMDGDRRKFVDFIVSTVAREILDLPAALGNRLGDDNVRNGCCVGSSFGDLPPLCSIHKKLPAS</sequence>
<dbReference type="OrthoDB" id="439059at2759"/>
<proteinExistence type="predicted"/>
<name>A0A7J6MD27_PERCH</name>
<feature type="transmembrane region" description="Helical" evidence="1">
    <location>
        <begin position="220"/>
        <end position="241"/>
    </location>
</feature>
<dbReference type="EMBL" id="JAAPAO010000170">
    <property type="protein sequence ID" value="KAF4669465.1"/>
    <property type="molecule type" value="Genomic_DNA"/>
</dbReference>
<feature type="transmembrane region" description="Helical" evidence="1">
    <location>
        <begin position="33"/>
        <end position="53"/>
    </location>
</feature>
<evidence type="ECO:0000259" key="2">
    <source>
        <dbReference type="Pfam" id="PF07786"/>
    </source>
</evidence>
<organism evidence="3 4">
    <name type="scientific">Perkinsus chesapeaki</name>
    <name type="common">Clam parasite</name>
    <name type="synonym">Perkinsus andrewsi</name>
    <dbReference type="NCBI Taxonomy" id="330153"/>
    <lineage>
        <taxon>Eukaryota</taxon>
        <taxon>Sar</taxon>
        <taxon>Alveolata</taxon>
        <taxon>Perkinsozoa</taxon>
        <taxon>Perkinsea</taxon>
        <taxon>Perkinsida</taxon>
        <taxon>Perkinsidae</taxon>
        <taxon>Perkinsus</taxon>
    </lineage>
</organism>
<accession>A0A7J6MD27</accession>
<evidence type="ECO:0000313" key="4">
    <source>
        <dbReference type="Proteomes" id="UP000591131"/>
    </source>
</evidence>
<keyword evidence="1" id="KW-0812">Transmembrane</keyword>
<feature type="transmembrane region" description="Helical" evidence="1">
    <location>
        <begin position="145"/>
        <end position="163"/>
    </location>
</feature>
<gene>
    <name evidence="3" type="ORF">FOL47_002539</name>
</gene>
<evidence type="ECO:0000256" key="1">
    <source>
        <dbReference type="SAM" id="Phobius"/>
    </source>
</evidence>
<feature type="transmembrane region" description="Helical" evidence="1">
    <location>
        <begin position="382"/>
        <end position="399"/>
    </location>
</feature>
<evidence type="ECO:0000313" key="3">
    <source>
        <dbReference type="EMBL" id="KAF4669465.1"/>
    </source>
</evidence>
<keyword evidence="4" id="KW-1185">Reference proteome</keyword>
<feature type="transmembrane region" description="Helical" evidence="1">
    <location>
        <begin position="405"/>
        <end position="437"/>
    </location>
</feature>
<feature type="transmembrane region" description="Helical" evidence="1">
    <location>
        <begin position="342"/>
        <end position="361"/>
    </location>
</feature>
<keyword evidence="1" id="KW-1133">Transmembrane helix</keyword>
<protein>
    <recommendedName>
        <fullName evidence="2">Heparan-alpha-glucosaminide N-acetyltransferase catalytic domain-containing protein</fullName>
    </recommendedName>
</protein>
<feature type="domain" description="Heparan-alpha-glucosaminide N-acetyltransferase catalytic" evidence="2">
    <location>
        <begin position="323"/>
        <end position="513"/>
    </location>
</feature>
<feature type="transmembrane region" description="Helical" evidence="1">
    <location>
        <begin position="170"/>
        <end position="187"/>
    </location>
</feature>
<keyword evidence="1" id="KW-0472">Membrane</keyword>
<feature type="transmembrane region" description="Helical" evidence="1">
    <location>
        <begin position="107"/>
        <end position="125"/>
    </location>
</feature>
<dbReference type="Pfam" id="PF07786">
    <property type="entry name" value="HGSNAT_cat"/>
    <property type="match status" value="1"/>
</dbReference>
<dbReference type="InterPro" id="IPR012429">
    <property type="entry name" value="HGSNAT_cat"/>
</dbReference>
<dbReference type="Proteomes" id="UP000591131">
    <property type="component" value="Unassembled WGS sequence"/>
</dbReference>
<feature type="transmembrane region" description="Helical" evidence="1">
    <location>
        <begin position="193"/>
        <end position="211"/>
    </location>
</feature>
<dbReference type="AlphaFoldDB" id="A0A7J6MD27"/>
<comment type="caution">
    <text evidence="3">The sequence shown here is derived from an EMBL/GenBank/DDBJ whole genome shotgun (WGS) entry which is preliminary data.</text>
</comment>